<comment type="cofactor">
    <cofactor evidence="2">
        <name>Mg(2+)</name>
        <dbReference type="ChEBI" id="CHEBI:18420"/>
    </cofactor>
</comment>
<gene>
    <name evidence="8" type="ORF">SAMN05192580_3531</name>
</gene>
<evidence type="ECO:0000256" key="6">
    <source>
        <dbReference type="ARBA" id="ARBA00023211"/>
    </source>
</evidence>
<comment type="cofactor">
    <cofactor evidence="1">
        <name>Mn(2+)</name>
        <dbReference type="ChEBI" id="CHEBI:29035"/>
    </cofactor>
</comment>
<keyword evidence="9" id="KW-1185">Reference proteome</keyword>
<dbReference type="Pfam" id="PF00293">
    <property type="entry name" value="NUDIX"/>
    <property type="match status" value="1"/>
</dbReference>
<name>A0A1I6M6A3_9SPHN</name>
<evidence type="ECO:0000259" key="7">
    <source>
        <dbReference type="PROSITE" id="PS51462"/>
    </source>
</evidence>
<sequence length="199" mass="21463">MTLHDRLTRALAAGQGRTIDLLEDALAPEDGPLTPAAVLVAVTDRAEPGVILTQRTETLRKHAGEVAFPGGRIDPEDDGPVAAALREAEEETALSRAVPQVVGTLDPFRTRTGFSITPVLATVPPDLSLVAQEHEVAAIFEVPLRHLLDVANHVERRVEWEGALRTFYEIPFPGRRIWGVTAALIVNLGRRLDPAALAA</sequence>
<feature type="domain" description="Nudix hydrolase" evidence="7">
    <location>
        <begin position="32"/>
        <end position="163"/>
    </location>
</feature>
<accession>A0A1I6M6A3</accession>
<dbReference type="PANTHER" id="PTHR12992:SF11">
    <property type="entry name" value="MITOCHONDRIAL COENZYME A DIPHOSPHATASE NUDT8"/>
    <property type="match status" value="1"/>
</dbReference>
<dbReference type="Proteomes" id="UP000198824">
    <property type="component" value="Unassembled WGS sequence"/>
</dbReference>
<dbReference type="EMBL" id="FOZG01000003">
    <property type="protein sequence ID" value="SFS11138.1"/>
    <property type="molecule type" value="Genomic_DNA"/>
</dbReference>
<evidence type="ECO:0000256" key="2">
    <source>
        <dbReference type="ARBA" id="ARBA00001946"/>
    </source>
</evidence>
<keyword evidence="6" id="KW-0464">Manganese</keyword>
<dbReference type="OrthoDB" id="9802805at2"/>
<keyword evidence="3" id="KW-0479">Metal-binding</keyword>
<dbReference type="InterPro" id="IPR000086">
    <property type="entry name" value="NUDIX_hydrolase_dom"/>
</dbReference>
<protein>
    <submittedName>
        <fullName evidence="8">8-oxo-dGTP pyrophosphatase MutT, NUDIX family</fullName>
    </submittedName>
</protein>
<evidence type="ECO:0000256" key="5">
    <source>
        <dbReference type="ARBA" id="ARBA00022842"/>
    </source>
</evidence>
<dbReference type="SUPFAM" id="SSF55811">
    <property type="entry name" value="Nudix"/>
    <property type="match status" value="1"/>
</dbReference>
<dbReference type="InterPro" id="IPR045121">
    <property type="entry name" value="CoAse"/>
</dbReference>
<dbReference type="GO" id="GO:0046872">
    <property type="term" value="F:metal ion binding"/>
    <property type="evidence" value="ECO:0007669"/>
    <property type="project" value="UniProtKB-KW"/>
</dbReference>
<evidence type="ECO:0000313" key="8">
    <source>
        <dbReference type="EMBL" id="SFS11138.1"/>
    </source>
</evidence>
<dbReference type="PANTHER" id="PTHR12992">
    <property type="entry name" value="NUDIX HYDROLASE"/>
    <property type="match status" value="1"/>
</dbReference>
<reference evidence="8 9" key="1">
    <citation type="submission" date="2016-10" db="EMBL/GenBank/DDBJ databases">
        <authorList>
            <person name="de Groot N.N."/>
        </authorList>
    </citation>
    <scope>NUCLEOTIDE SEQUENCE [LARGE SCALE GENOMIC DNA]</scope>
    <source>
        <strain evidence="8 9">S5-249</strain>
    </source>
</reference>
<dbReference type="GO" id="GO:0010945">
    <property type="term" value="F:coenzyme A diphosphatase activity"/>
    <property type="evidence" value="ECO:0007669"/>
    <property type="project" value="InterPro"/>
</dbReference>
<dbReference type="NCBIfam" id="NF007980">
    <property type="entry name" value="PRK10707.1"/>
    <property type="match status" value="1"/>
</dbReference>
<keyword evidence="4" id="KW-0378">Hydrolase</keyword>
<dbReference type="PROSITE" id="PS51462">
    <property type="entry name" value="NUDIX"/>
    <property type="match status" value="1"/>
</dbReference>
<dbReference type="CDD" id="cd03426">
    <property type="entry name" value="NUDIX_CoAse_Nudt7"/>
    <property type="match status" value="1"/>
</dbReference>
<dbReference type="STRING" id="1166337.SAMN05192580_3531"/>
<evidence type="ECO:0000256" key="1">
    <source>
        <dbReference type="ARBA" id="ARBA00001936"/>
    </source>
</evidence>
<organism evidence="8 9">
    <name type="scientific">Sphingomonas jatrophae</name>
    <dbReference type="NCBI Taxonomy" id="1166337"/>
    <lineage>
        <taxon>Bacteria</taxon>
        <taxon>Pseudomonadati</taxon>
        <taxon>Pseudomonadota</taxon>
        <taxon>Alphaproteobacteria</taxon>
        <taxon>Sphingomonadales</taxon>
        <taxon>Sphingomonadaceae</taxon>
        <taxon>Sphingomonas</taxon>
    </lineage>
</organism>
<dbReference type="RefSeq" id="WP_093316560.1">
    <property type="nucleotide sequence ID" value="NZ_FOZG01000003.1"/>
</dbReference>
<evidence type="ECO:0000256" key="3">
    <source>
        <dbReference type="ARBA" id="ARBA00022723"/>
    </source>
</evidence>
<dbReference type="InterPro" id="IPR015797">
    <property type="entry name" value="NUDIX_hydrolase-like_dom_sf"/>
</dbReference>
<keyword evidence="5" id="KW-0460">Magnesium</keyword>
<dbReference type="AlphaFoldDB" id="A0A1I6M6A3"/>
<evidence type="ECO:0000313" key="9">
    <source>
        <dbReference type="Proteomes" id="UP000198824"/>
    </source>
</evidence>
<evidence type="ECO:0000256" key="4">
    <source>
        <dbReference type="ARBA" id="ARBA00022801"/>
    </source>
</evidence>
<proteinExistence type="predicted"/>
<dbReference type="Gene3D" id="3.90.79.10">
    <property type="entry name" value="Nucleoside Triphosphate Pyrophosphohydrolase"/>
    <property type="match status" value="1"/>
</dbReference>